<feature type="region of interest" description="Disordered" evidence="1">
    <location>
        <begin position="121"/>
        <end position="180"/>
    </location>
</feature>
<feature type="compositionally biased region" description="Basic and acidic residues" evidence="1">
    <location>
        <begin position="138"/>
        <end position="147"/>
    </location>
</feature>
<comment type="caution">
    <text evidence="2">The sequence shown here is derived from an EMBL/GenBank/DDBJ whole genome shotgun (WGS) entry which is preliminary data.</text>
</comment>
<evidence type="ECO:0000313" key="3">
    <source>
        <dbReference type="Proteomes" id="UP001314205"/>
    </source>
</evidence>
<evidence type="ECO:0000256" key="1">
    <source>
        <dbReference type="SAM" id="MobiDB-lite"/>
    </source>
</evidence>
<keyword evidence="3" id="KW-1185">Reference proteome</keyword>
<protein>
    <submittedName>
        <fullName evidence="2">Uncharacterized protein</fullName>
    </submittedName>
</protein>
<proteinExistence type="predicted"/>
<feature type="region of interest" description="Disordered" evidence="1">
    <location>
        <begin position="229"/>
        <end position="282"/>
    </location>
</feature>
<evidence type="ECO:0000313" key="2">
    <source>
        <dbReference type="EMBL" id="CAK1580689.1"/>
    </source>
</evidence>
<feature type="region of interest" description="Disordered" evidence="1">
    <location>
        <begin position="470"/>
        <end position="583"/>
    </location>
</feature>
<feature type="compositionally biased region" description="Pro residues" evidence="1">
    <location>
        <begin position="557"/>
        <end position="571"/>
    </location>
</feature>
<feature type="region of interest" description="Disordered" evidence="1">
    <location>
        <begin position="633"/>
        <end position="659"/>
    </location>
</feature>
<feature type="region of interest" description="Disordered" evidence="1">
    <location>
        <begin position="768"/>
        <end position="803"/>
    </location>
</feature>
<gene>
    <name evidence="2" type="ORF">PARMNEM_LOCUS2452</name>
</gene>
<feature type="region of interest" description="Disordered" evidence="1">
    <location>
        <begin position="416"/>
        <end position="443"/>
    </location>
</feature>
<dbReference type="EMBL" id="CAVLGL010000013">
    <property type="protein sequence ID" value="CAK1580689.1"/>
    <property type="molecule type" value="Genomic_DNA"/>
</dbReference>
<feature type="region of interest" description="Disordered" evidence="1">
    <location>
        <begin position="373"/>
        <end position="403"/>
    </location>
</feature>
<dbReference type="Proteomes" id="UP001314205">
    <property type="component" value="Unassembled WGS sequence"/>
</dbReference>
<feature type="compositionally biased region" description="Low complexity" evidence="1">
    <location>
        <begin position="788"/>
        <end position="801"/>
    </location>
</feature>
<feature type="compositionally biased region" description="Polar residues" evidence="1">
    <location>
        <begin position="493"/>
        <end position="505"/>
    </location>
</feature>
<reference evidence="2 3" key="1">
    <citation type="submission" date="2023-11" db="EMBL/GenBank/DDBJ databases">
        <authorList>
            <person name="Hedman E."/>
            <person name="Englund M."/>
            <person name="Stromberg M."/>
            <person name="Nyberg Akerstrom W."/>
            <person name="Nylinder S."/>
            <person name="Jareborg N."/>
            <person name="Kallberg Y."/>
            <person name="Kronander E."/>
        </authorList>
    </citation>
    <scope>NUCLEOTIDE SEQUENCE [LARGE SCALE GENOMIC DNA]</scope>
</reference>
<accession>A0AAV1KFQ9</accession>
<name>A0AAV1KFQ9_9NEOP</name>
<sequence>MAEQEACTSAVTEALAAAGEDGESRGESLLLPLLHGLLGAARVGERDGERSGERGGERGVERSGLAGAGAAVLADVRRALARLRAALAPPANHPQAQALLSLADRLEDALDAADRLDGCPRTRRRRRASRHTVAVTHQDLEEARRLISDSPPVQKPEPSGEDKASHAHTPVEAPQMRREVHVERRAPAPRRPDFFRHSVADTVQPDTIPRWPESKSGIAAIANKFNSNFEKCPPPPVRRAPVSRPPPASQRSMEETRRAPLYRPPPPTYNFAAPPSADDLSKPLNRFNSSKRARMKRANTIDIGKPLGGYHIDVENEDAHRAPAVPEFRPKTENDRKFLAFMQKNQENERASIAGPANWSSRFGNIKNAFENREREQQNTRSASASSSSAKRFWQAGDEHTQRPRKFLSDITTDINRPPWVSQRREPNRAPAAPPVLPPSHSSPLQAPIQYTAEKPYIAKPIPVNQFSHAPMSPFKPPKKITSPISAPPNVWSPPSSNIIRSPTAENPPESAFMPKSFVPSPPAPRVPWASDNEKPRKSVGHVASKYESEKFISQTAPPPKLYSYHPPTPPTRGTSPQIQGYPIKAIPSQNDLAAPELVKKIHETNPHRSPEPFPVPIDAQKLQIEFYERQIREKSRRGSMTNSDRKPPAAPAPLPTYTVVDYTPPNATASFVPLQQTPDIEKAKAHKVDYLPDVVMNERAGECPMTNGDVEDATEHDSVETKVMRGPVRGAATITTGVRTRNGAADNLSSALQRLASPKHDIFPQMDRHAQKTQRAAISPGGSSDGSSNARSPASPASPRKLAVRTKSMHLLAAPKLYEGGITREQLPEKKRTVEAYFSGRAGTGRAGAGGYALGRSRTVATLSELQLLDESNADDAFEDLVSALA</sequence>
<feature type="compositionally biased region" description="Basic residues" evidence="1">
    <location>
        <begin position="121"/>
        <end position="130"/>
    </location>
</feature>
<feature type="compositionally biased region" description="Polar residues" evidence="1">
    <location>
        <begin position="774"/>
        <end position="787"/>
    </location>
</feature>
<feature type="compositionally biased region" description="Pro residues" evidence="1">
    <location>
        <begin position="232"/>
        <end position="248"/>
    </location>
</feature>
<organism evidence="2 3">
    <name type="scientific">Parnassius mnemosyne</name>
    <name type="common">clouded apollo</name>
    <dbReference type="NCBI Taxonomy" id="213953"/>
    <lineage>
        <taxon>Eukaryota</taxon>
        <taxon>Metazoa</taxon>
        <taxon>Ecdysozoa</taxon>
        <taxon>Arthropoda</taxon>
        <taxon>Hexapoda</taxon>
        <taxon>Insecta</taxon>
        <taxon>Pterygota</taxon>
        <taxon>Neoptera</taxon>
        <taxon>Endopterygota</taxon>
        <taxon>Lepidoptera</taxon>
        <taxon>Glossata</taxon>
        <taxon>Ditrysia</taxon>
        <taxon>Papilionoidea</taxon>
        <taxon>Papilionidae</taxon>
        <taxon>Parnassiinae</taxon>
        <taxon>Parnassini</taxon>
        <taxon>Parnassius</taxon>
        <taxon>Driopa</taxon>
    </lineage>
</organism>
<dbReference type="AlphaFoldDB" id="A0AAV1KFQ9"/>